<feature type="domain" description="Tyr recombinase" evidence="5">
    <location>
        <begin position="84"/>
        <end position="272"/>
    </location>
</feature>
<dbReference type="SUPFAM" id="SSF56349">
    <property type="entry name" value="DNA breaking-rejoining enzymes"/>
    <property type="match status" value="1"/>
</dbReference>
<evidence type="ECO:0000256" key="4">
    <source>
        <dbReference type="SAM" id="MobiDB-lite"/>
    </source>
</evidence>
<dbReference type="InterPro" id="IPR013762">
    <property type="entry name" value="Integrase-like_cat_sf"/>
</dbReference>
<dbReference type="GO" id="GO:0015074">
    <property type="term" value="P:DNA integration"/>
    <property type="evidence" value="ECO:0007669"/>
    <property type="project" value="InterPro"/>
</dbReference>
<dbReference type="PANTHER" id="PTHR30349:SF64">
    <property type="entry name" value="PROPHAGE INTEGRASE INTD-RELATED"/>
    <property type="match status" value="1"/>
</dbReference>
<keyword evidence="7" id="KW-1185">Reference proteome</keyword>
<dbReference type="GO" id="GO:0006310">
    <property type="term" value="P:DNA recombination"/>
    <property type="evidence" value="ECO:0007669"/>
    <property type="project" value="UniProtKB-KW"/>
</dbReference>
<feature type="region of interest" description="Disordered" evidence="4">
    <location>
        <begin position="280"/>
        <end position="317"/>
    </location>
</feature>
<organism evidence="6 7">
    <name type="scientific">Catellatospora chokoriensis</name>
    <dbReference type="NCBI Taxonomy" id="310353"/>
    <lineage>
        <taxon>Bacteria</taxon>
        <taxon>Bacillati</taxon>
        <taxon>Actinomycetota</taxon>
        <taxon>Actinomycetes</taxon>
        <taxon>Micromonosporales</taxon>
        <taxon>Micromonosporaceae</taxon>
        <taxon>Catellatospora</taxon>
    </lineage>
</organism>
<dbReference type="InterPro" id="IPR010998">
    <property type="entry name" value="Integrase_recombinase_N"/>
</dbReference>
<comment type="caution">
    <text evidence="6">The sequence shown here is derived from an EMBL/GenBank/DDBJ whole genome shotgun (WGS) entry which is preliminary data.</text>
</comment>
<protein>
    <recommendedName>
        <fullName evidence="5">Tyr recombinase domain-containing protein</fullName>
    </recommendedName>
</protein>
<keyword evidence="2" id="KW-0238">DNA-binding</keyword>
<comment type="similarity">
    <text evidence="1">Belongs to the 'phage' integrase family.</text>
</comment>
<reference evidence="6 7" key="1">
    <citation type="submission" date="2021-01" db="EMBL/GenBank/DDBJ databases">
        <title>Whole genome shotgun sequence of Catellatospora chokoriensis NBRC 107358.</title>
        <authorList>
            <person name="Komaki H."/>
            <person name="Tamura T."/>
        </authorList>
    </citation>
    <scope>NUCLEOTIDE SEQUENCE [LARGE SCALE GENOMIC DNA]</scope>
    <source>
        <strain evidence="6 7">NBRC 107358</strain>
    </source>
</reference>
<dbReference type="InterPro" id="IPR011010">
    <property type="entry name" value="DNA_brk_join_enz"/>
</dbReference>
<dbReference type="Proteomes" id="UP000619293">
    <property type="component" value="Unassembled WGS sequence"/>
</dbReference>
<name>A0A8J3K9K5_9ACTN</name>
<evidence type="ECO:0000256" key="1">
    <source>
        <dbReference type="ARBA" id="ARBA00008857"/>
    </source>
</evidence>
<evidence type="ECO:0000313" key="6">
    <source>
        <dbReference type="EMBL" id="GIF92658.1"/>
    </source>
</evidence>
<accession>A0A8J3K9K5</accession>
<dbReference type="Gene3D" id="1.10.443.10">
    <property type="entry name" value="Intergrase catalytic core"/>
    <property type="match status" value="1"/>
</dbReference>
<dbReference type="InterPro" id="IPR050090">
    <property type="entry name" value="Tyrosine_recombinase_XerCD"/>
</dbReference>
<dbReference type="InterPro" id="IPR002104">
    <property type="entry name" value="Integrase_catalytic"/>
</dbReference>
<evidence type="ECO:0000256" key="2">
    <source>
        <dbReference type="ARBA" id="ARBA00023125"/>
    </source>
</evidence>
<evidence type="ECO:0000259" key="5">
    <source>
        <dbReference type="PROSITE" id="PS51898"/>
    </source>
</evidence>
<dbReference type="EMBL" id="BONG01000049">
    <property type="protein sequence ID" value="GIF92658.1"/>
    <property type="molecule type" value="Genomic_DNA"/>
</dbReference>
<dbReference type="PROSITE" id="PS51898">
    <property type="entry name" value="TYR_RECOMBINASE"/>
    <property type="match status" value="1"/>
</dbReference>
<gene>
    <name evidence="6" type="ORF">Cch02nite_61020</name>
</gene>
<dbReference type="GO" id="GO:0003677">
    <property type="term" value="F:DNA binding"/>
    <property type="evidence" value="ECO:0007669"/>
    <property type="project" value="UniProtKB-KW"/>
</dbReference>
<sequence length="317" mass="33830">MRRAARARPLLRLHIAPKLGGLALVEITTPRLRTWRHDLLGSIGPVTAAKAYRLLRAVLNTAVTDRLITCNPCQIVGAGQEKSPERPIATMNQVLTIADNVPARFRAMVLLACFASMRFGELAALARKHVNTSTGEVLIERTMGEMVNGQLVFGPPKSAAGVRVVTVPSAILSALTDHLAEFTAEGAEALVFVGPMGAAVRRSNFQEHWTKGTTAAGVMGLHFHDLRHTGNTWAAESGATLRDLMDRMGHASTKAALIYLHRSGARDRAIADALSGMVERAQAQKSKDEGQPEELTVAADDDGHDQGDGHAAGTTSG</sequence>
<dbReference type="Gene3D" id="1.10.150.130">
    <property type="match status" value="1"/>
</dbReference>
<dbReference type="CDD" id="cd01189">
    <property type="entry name" value="INT_ICEBs1_C_like"/>
    <property type="match status" value="1"/>
</dbReference>
<dbReference type="RefSeq" id="WP_191838611.1">
    <property type="nucleotide sequence ID" value="NZ_BAAALB010000005.1"/>
</dbReference>
<dbReference type="Pfam" id="PF00589">
    <property type="entry name" value="Phage_integrase"/>
    <property type="match status" value="1"/>
</dbReference>
<evidence type="ECO:0000256" key="3">
    <source>
        <dbReference type="ARBA" id="ARBA00023172"/>
    </source>
</evidence>
<evidence type="ECO:0000313" key="7">
    <source>
        <dbReference type="Proteomes" id="UP000619293"/>
    </source>
</evidence>
<proteinExistence type="inferred from homology"/>
<keyword evidence="3" id="KW-0233">DNA recombination</keyword>
<dbReference type="PANTHER" id="PTHR30349">
    <property type="entry name" value="PHAGE INTEGRASE-RELATED"/>
    <property type="match status" value="1"/>
</dbReference>
<dbReference type="AlphaFoldDB" id="A0A8J3K9K5"/>